<protein>
    <submittedName>
        <fullName evidence="2">7719_t:CDS:1</fullName>
    </submittedName>
</protein>
<accession>A0ABN7WTE5</accession>
<dbReference type="EMBL" id="CAJVQB010062634">
    <property type="protein sequence ID" value="CAG8840349.1"/>
    <property type="molecule type" value="Genomic_DNA"/>
</dbReference>
<feature type="compositionally biased region" description="Basic and acidic residues" evidence="1">
    <location>
        <begin position="26"/>
        <end position="40"/>
    </location>
</feature>
<name>A0ABN7WTE5_GIGMA</name>
<gene>
    <name evidence="2" type="ORF">GMARGA_LOCUS34871</name>
</gene>
<evidence type="ECO:0000256" key="1">
    <source>
        <dbReference type="SAM" id="MobiDB-lite"/>
    </source>
</evidence>
<keyword evidence="3" id="KW-1185">Reference proteome</keyword>
<proteinExistence type="predicted"/>
<comment type="caution">
    <text evidence="2">The sequence shown here is derived from an EMBL/GenBank/DDBJ whole genome shotgun (WGS) entry which is preliminary data.</text>
</comment>
<evidence type="ECO:0000313" key="2">
    <source>
        <dbReference type="EMBL" id="CAG8840349.1"/>
    </source>
</evidence>
<feature type="non-terminal residue" evidence="2">
    <location>
        <position position="1"/>
    </location>
</feature>
<feature type="region of interest" description="Disordered" evidence="1">
    <location>
        <begin position="26"/>
        <end position="61"/>
    </location>
</feature>
<sequence length="61" mass="6914">VAKHITIKLATSKACLELQNNKNEKIDYDKSSKKFDKDNDSNTSSENDDEIDEIKPADNDK</sequence>
<feature type="non-terminal residue" evidence="2">
    <location>
        <position position="61"/>
    </location>
</feature>
<reference evidence="2 3" key="1">
    <citation type="submission" date="2021-06" db="EMBL/GenBank/DDBJ databases">
        <authorList>
            <person name="Kallberg Y."/>
            <person name="Tangrot J."/>
            <person name="Rosling A."/>
        </authorList>
    </citation>
    <scope>NUCLEOTIDE SEQUENCE [LARGE SCALE GENOMIC DNA]</scope>
    <source>
        <strain evidence="2 3">120-4 pot B 10/14</strain>
    </source>
</reference>
<evidence type="ECO:0000313" key="3">
    <source>
        <dbReference type="Proteomes" id="UP000789901"/>
    </source>
</evidence>
<organism evidence="2 3">
    <name type="scientific">Gigaspora margarita</name>
    <dbReference type="NCBI Taxonomy" id="4874"/>
    <lineage>
        <taxon>Eukaryota</taxon>
        <taxon>Fungi</taxon>
        <taxon>Fungi incertae sedis</taxon>
        <taxon>Mucoromycota</taxon>
        <taxon>Glomeromycotina</taxon>
        <taxon>Glomeromycetes</taxon>
        <taxon>Diversisporales</taxon>
        <taxon>Gigasporaceae</taxon>
        <taxon>Gigaspora</taxon>
    </lineage>
</organism>
<dbReference type="Proteomes" id="UP000789901">
    <property type="component" value="Unassembled WGS sequence"/>
</dbReference>